<organism evidence="1 2">
    <name type="scientific">Bifidobacterium adolescentis L2-32</name>
    <dbReference type="NCBI Taxonomy" id="411481"/>
    <lineage>
        <taxon>Bacteria</taxon>
        <taxon>Bacillati</taxon>
        <taxon>Actinomycetota</taxon>
        <taxon>Actinomycetes</taxon>
        <taxon>Bifidobacteriales</taxon>
        <taxon>Bifidobacteriaceae</taxon>
        <taxon>Bifidobacterium</taxon>
    </lineage>
</organism>
<reference evidence="1 2" key="1">
    <citation type="submission" date="2007-04" db="EMBL/GenBank/DDBJ databases">
        <authorList>
            <person name="Fulton L."/>
            <person name="Clifton S."/>
            <person name="Fulton B."/>
            <person name="Xu J."/>
            <person name="Minx P."/>
            <person name="Pepin K.H."/>
            <person name="Johnson M."/>
            <person name="Thiruvilangam P."/>
            <person name="Bhonagiri V."/>
            <person name="Nash W.E."/>
            <person name="Mardis E.R."/>
            <person name="Wilson R.K."/>
        </authorList>
    </citation>
    <scope>NUCLEOTIDE SEQUENCE [LARGE SCALE GENOMIC DNA]</scope>
    <source>
        <strain evidence="1 2">L2-32</strain>
    </source>
</reference>
<evidence type="ECO:0000313" key="2">
    <source>
        <dbReference type="Proteomes" id="UP000003773"/>
    </source>
</evidence>
<dbReference type="EMBL" id="AAXD02000074">
    <property type="protein sequence ID" value="EDN81778.1"/>
    <property type="molecule type" value="Genomic_DNA"/>
</dbReference>
<gene>
    <name evidence="1" type="ORF">BIFADO_01903</name>
</gene>
<dbReference type="HOGENOM" id="CLU_2421049_0_0_11"/>
<reference evidence="1 2" key="2">
    <citation type="submission" date="2007-05" db="EMBL/GenBank/DDBJ databases">
        <title>Draft genome sequence of Bifidobacterium adolescentis (L2-32).</title>
        <authorList>
            <person name="Sudarsanam P."/>
            <person name="Ley R."/>
            <person name="Guruge J."/>
            <person name="Turnbaugh P.J."/>
            <person name="Mahowald M."/>
            <person name="Liep D."/>
            <person name="Gordon J."/>
        </authorList>
    </citation>
    <scope>NUCLEOTIDE SEQUENCE [LARGE SCALE GENOMIC DNA]</scope>
    <source>
        <strain evidence="1 2">L2-32</strain>
    </source>
</reference>
<name>A7A7R3_BIFAD</name>
<accession>A7A7R3</accession>
<dbReference type="AlphaFoldDB" id="A7A7R3"/>
<sequence>MISLAIERTDYVKRASQCTGTGGKNVASRPWNGTPTPYDCRRKVLLFHVAPRSCRPCLHAQAVPYFPHVSKHCFPPIVFTRTLLCNPRYSG</sequence>
<dbReference type="Proteomes" id="UP000003773">
    <property type="component" value="Unassembled WGS sequence"/>
</dbReference>
<evidence type="ECO:0000313" key="1">
    <source>
        <dbReference type="EMBL" id="EDN81778.1"/>
    </source>
</evidence>
<protein>
    <submittedName>
        <fullName evidence="1">Uncharacterized protein</fullName>
    </submittedName>
</protein>
<comment type="caution">
    <text evidence="1">The sequence shown here is derived from an EMBL/GenBank/DDBJ whole genome shotgun (WGS) entry which is preliminary data.</text>
</comment>
<proteinExistence type="predicted"/>